<proteinExistence type="predicted"/>
<feature type="domain" description="Peptidase S74" evidence="1">
    <location>
        <begin position="282"/>
        <end position="374"/>
    </location>
</feature>
<dbReference type="AlphaFoldDB" id="A0A222FJC4"/>
<evidence type="ECO:0000313" key="2">
    <source>
        <dbReference type="EMBL" id="ASP39098.1"/>
    </source>
</evidence>
<organism evidence="2 3">
    <name type="scientific">Bacterioplanes sanyensis</name>
    <dbReference type="NCBI Taxonomy" id="1249553"/>
    <lineage>
        <taxon>Bacteria</taxon>
        <taxon>Pseudomonadati</taxon>
        <taxon>Pseudomonadota</taxon>
        <taxon>Gammaproteobacteria</taxon>
        <taxon>Oceanospirillales</taxon>
        <taxon>Oceanospirillaceae</taxon>
        <taxon>Bacterioplanes</taxon>
    </lineage>
</organism>
<dbReference type="EMBL" id="CP022530">
    <property type="protein sequence ID" value="ASP39098.1"/>
    <property type="molecule type" value="Genomic_DNA"/>
</dbReference>
<reference evidence="2 3" key="1">
    <citation type="submission" date="2017-07" db="EMBL/GenBank/DDBJ databases">
        <title>Annotated genome sequence of Bacterioplanes sanyensis isolated from Red Sea.</title>
        <authorList>
            <person name="Rehman Z.U."/>
        </authorList>
    </citation>
    <scope>NUCLEOTIDE SEQUENCE [LARGE SCALE GENOMIC DNA]</scope>
    <source>
        <strain evidence="2 3">NV9</strain>
    </source>
</reference>
<accession>A0A222FJC4</accession>
<evidence type="ECO:0000313" key="3">
    <source>
        <dbReference type="Proteomes" id="UP000202440"/>
    </source>
</evidence>
<evidence type="ECO:0000259" key="1">
    <source>
        <dbReference type="PROSITE" id="PS51688"/>
    </source>
</evidence>
<gene>
    <name evidence="2" type="ORF">CHH28_10590</name>
</gene>
<dbReference type="Pfam" id="PF13884">
    <property type="entry name" value="Peptidase_S74"/>
    <property type="match status" value="1"/>
</dbReference>
<keyword evidence="3" id="KW-1185">Reference proteome</keyword>
<sequence>MRLNMYKGNEMHPGAYSAGSIGRQPGITRSVRTESCSVGVREILNRRSVLKSLLLMASSLLLSVNAVAQSCPTECGIGSFMGAYTPSSSITGGSNVFIGNYAGSNTTHGANNSFLGWQAGKNNISGSNNSFFGHNAGQANSTGSDNVFVGTDAGNNNTTGGANVFMGPSAGTNNTDGEYNVYIGRNAARSNMSGDKNVYLGYSAGYGNLGDRSVFIGSEAGALETNSQMLYIANSAHSALIKGDFASKWLRISDRLAVGIDNPTEAFEVNGNGKAYQWLTFSDERLKEDIQSLSGAMSTVNRLSGISYRMKDTDSSHPDRTIGLSAQAVKQVIPELVHSDAEGLLAISYDGLIPVLIEALKEKDQEIQAMKQAIYDINAELAKSKDMQLSQN</sequence>
<name>A0A222FJC4_9GAMM</name>
<dbReference type="Proteomes" id="UP000202440">
    <property type="component" value="Chromosome"/>
</dbReference>
<dbReference type="InterPro" id="IPR030392">
    <property type="entry name" value="S74_ICA"/>
</dbReference>
<dbReference type="KEGG" id="bsan:CHH28_10590"/>
<dbReference type="PROSITE" id="PS51688">
    <property type="entry name" value="ICA"/>
    <property type="match status" value="1"/>
</dbReference>
<protein>
    <recommendedName>
        <fullName evidence="1">Peptidase S74 domain-containing protein</fullName>
    </recommendedName>
</protein>